<organism evidence="1 2">
    <name type="scientific">Sunxiuqinia elliptica</name>
    <dbReference type="NCBI Taxonomy" id="655355"/>
    <lineage>
        <taxon>Bacteria</taxon>
        <taxon>Pseudomonadati</taxon>
        <taxon>Bacteroidota</taxon>
        <taxon>Bacteroidia</taxon>
        <taxon>Marinilabiliales</taxon>
        <taxon>Prolixibacteraceae</taxon>
        <taxon>Sunxiuqinia</taxon>
    </lineage>
</organism>
<dbReference type="AlphaFoldDB" id="A0A4R6HBV8"/>
<evidence type="ECO:0000313" key="1">
    <source>
        <dbReference type="EMBL" id="TDO05175.1"/>
    </source>
</evidence>
<protein>
    <submittedName>
        <fullName evidence="1">Uncharacterized protein</fullName>
    </submittedName>
</protein>
<name>A0A4R6HBV8_9BACT</name>
<sequence>MVSLLWINILEQNKRITAYQLIGYHDDGRNVLECCSCLIFLFELQV</sequence>
<proteinExistence type="predicted"/>
<dbReference type="EMBL" id="SNWI01000001">
    <property type="protein sequence ID" value="TDO05175.1"/>
    <property type="molecule type" value="Genomic_DNA"/>
</dbReference>
<comment type="caution">
    <text evidence="1">The sequence shown here is derived from an EMBL/GenBank/DDBJ whole genome shotgun (WGS) entry which is preliminary data.</text>
</comment>
<dbReference type="Proteomes" id="UP000294848">
    <property type="component" value="Unassembled WGS sequence"/>
</dbReference>
<evidence type="ECO:0000313" key="2">
    <source>
        <dbReference type="Proteomes" id="UP000294848"/>
    </source>
</evidence>
<reference evidence="1 2" key="1">
    <citation type="submission" date="2019-03" db="EMBL/GenBank/DDBJ databases">
        <title>Freshwater and sediment microbial communities from various areas in North America, analyzing microbe dynamics in response to fracking.</title>
        <authorList>
            <person name="Lamendella R."/>
        </authorList>
    </citation>
    <scope>NUCLEOTIDE SEQUENCE [LARGE SCALE GENOMIC DNA]</scope>
    <source>
        <strain evidence="1 2">114D</strain>
    </source>
</reference>
<gene>
    <name evidence="1" type="ORF">DET52_101531</name>
</gene>
<accession>A0A4R6HBV8</accession>